<evidence type="ECO:0000313" key="2">
    <source>
        <dbReference type="Proteomes" id="UP001341281"/>
    </source>
</evidence>
<dbReference type="AlphaFoldDB" id="A0AAQ3X2V8"/>
<keyword evidence="2" id="KW-1185">Reference proteome</keyword>
<reference evidence="1 2" key="1">
    <citation type="submission" date="2024-02" db="EMBL/GenBank/DDBJ databases">
        <title>High-quality chromosome-scale genome assembly of Pensacola bahiagrass (Paspalum notatum Flugge var. saurae).</title>
        <authorList>
            <person name="Vega J.M."/>
            <person name="Podio M."/>
            <person name="Orjuela J."/>
            <person name="Siena L.A."/>
            <person name="Pessino S.C."/>
            <person name="Combes M.C."/>
            <person name="Mariac C."/>
            <person name="Albertini E."/>
            <person name="Pupilli F."/>
            <person name="Ortiz J.P.A."/>
            <person name="Leblanc O."/>
        </authorList>
    </citation>
    <scope>NUCLEOTIDE SEQUENCE [LARGE SCALE GENOMIC DNA]</scope>
    <source>
        <strain evidence="1">R1</strain>
        <tissue evidence="1">Leaf</tissue>
    </source>
</reference>
<gene>
    <name evidence="1" type="ORF">U9M48_031003</name>
</gene>
<name>A0AAQ3X2V8_PASNO</name>
<accession>A0AAQ3X2V8</accession>
<protein>
    <submittedName>
        <fullName evidence="1">Uncharacterized protein</fullName>
    </submittedName>
</protein>
<sequence length="59" mass="5642">MATAVSGGGRWTHVRTLGHGASGAVVSLAADAASVALFAVKSAPAGATAVAPLCLRPGR</sequence>
<proteinExistence type="predicted"/>
<dbReference type="Proteomes" id="UP001341281">
    <property type="component" value="Chromosome 07"/>
</dbReference>
<organism evidence="1 2">
    <name type="scientific">Paspalum notatum var. saurae</name>
    <dbReference type="NCBI Taxonomy" id="547442"/>
    <lineage>
        <taxon>Eukaryota</taxon>
        <taxon>Viridiplantae</taxon>
        <taxon>Streptophyta</taxon>
        <taxon>Embryophyta</taxon>
        <taxon>Tracheophyta</taxon>
        <taxon>Spermatophyta</taxon>
        <taxon>Magnoliopsida</taxon>
        <taxon>Liliopsida</taxon>
        <taxon>Poales</taxon>
        <taxon>Poaceae</taxon>
        <taxon>PACMAD clade</taxon>
        <taxon>Panicoideae</taxon>
        <taxon>Andropogonodae</taxon>
        <taxon>Paspaleae</taxon>
        <taxon>Paspalinae</taxon>
        <taxon>Paspalum</taxon>
    </lineage>
</organism>
<evidence type="ECO:0000313" key="1">
    <source>
        <dbReference type="EMBL" id="WVZ83908.1"/>
    </source>
</evidence>
<dbReference type="EMBL" id="CP144751">
    <property type="protein sequence ID" value="WVZ83908.1"/>
    <property type="molecule type" value="Genomic_DNA"/>
</dbReference>